<comment type="caution">
    <text evidence="7">The sequence shown here is derived from an EMBL/GenBank/DDBJ whole genome shotgun (WGS) entry which is preliminary data.</text>
</comment>
<reference evidence="7 8" key="1">
    <citation type="submission" date="2015-06" db="EMBL/GenBank/DDBJ databases">
        <title>More than comparative genomics: Whole genome sequencing reveals elusive C. pecorum plasmid and re-evaluates genetic differences and phylogenetic relationships between C. pecorum from pig, cattle, sheep and koala hosts.</title>
        <authorList>
            <person name="Jelocnik M."/>
            <person name="Bachmann N.L."/>
            <person name="Kaltenboeck B."/>
            <person name="Waugh C."/>
            <person name="Woolford L."/>
            <person name="Speight N."/>
            <person name="Gillett A."/>
            <person name="Higgins D."/>
            <person name="Flanagan C."/>
            <person name="Myers G."/>
            <person name="Timms P."/>
            <person name="Polkinghorne A."/>
        </authorList>
    </citation>
    <scope>NUCLEOTIDE SEQUENCE [LARGE SCALE GENOMIC DNA]</scope>
    <source>
        <strain evidence="7 8">L1</strain>
    </source>
</reference>
<dbReference type="NCBIfam" id="NF004569">
    <property type="entry name" value="PRK05906.1"/>
    <property type="match status" value="1"/>
</dbReference>
<keyword evidence="2" id="KW-1003">Cell membrane</keyword>
<dbReference type="InterPro" id="IPR004960">
    <property type="entry name" value="LipA_acyltrans"/>
</dbReference>
<dbReference type="PANTHER" id="PTHR30606:SF10">
    <property type="entry name" value="PHOSPHATIDYLINOSITOL MANNOSIDE ACYLTRANSFERASE"/>
    <property type="match status" value="1"/>
</dbReference>
<evidence type="ECO:0000313" key="7">
    <source>
        <dbReference type="EMBL" id="KTF28461.1"/>
    </source>
</evidence>
<evidence type="ECO:0000256" key="1">
    <source>
        <dbReference type="ARBA" id="ARBA00004533"/>
    </source>
</evidence>
<gene>
    <name evidence="7" type="ORF">cpL1_0903</name>
</gene>
<organism evidence="7 8">
    <name type="scientific">Chlamydia pecorum</name>
    <dbReference type="NCBI Taxonomy" id="85991"/>
    <lineage>
        <taxon>Bacteria</taxon>
        <taxon>Pseudomonadati</taxon>
        <taxon>Chlamydiota</taxon>
        <taxon>Chlamydiia</taxon>
        <taxon>Chlamydiales</taxon>
        <taxon>Chlamydiaceae</taxon>
        <taxon>Chlamydia/Chlamydophila group</taxon>
        <taxon>Chlamydia</taxon>
    </lineage>
</organism>
<keyword evidence="3" id="KW-0997">Cell inner membrane</keyword>
<evidence type="ECO:0000256" key="6">
    <source>
        <dbReference type="ARBA" id="ARBA00023315"/>
    </source>
</evidence>
<keyword evidence="6 7" id="KW-0012">Acyltransferase</keyword>
<evidence type="ECO:0000256" key="5">
    <source>
        <dbReference type="ARBA" id="ARBA00023136"/>
    </source>
</evidence>
<dbReference type="PANTHER" id="PTHR30606">
    <property type="entry name" value="LIPID A BIOSYNTHESIS LAUROYL ACYLTRANSFERASE"/>
    <property type="match status" value="1"/>
</dbReference>
<dbReference type="GO" id="GO:0016746">
    <property type="term" value="F:acyltransferase activity"/>
    <property type="evidence" value="ECO:0007669"/>
    <property type="project" value="UniProtKB-KW"/>
</dbReference>
<keyword evidence="4" id="KW-0808">Transferase</keyword>
<name>A0AA40PPV2_9CHLA</name>
<keyword evidence="5" id="KW-0472">Membrane</keyword>
<comment type="subcellular location">
    <subcellularLocation>
        <location evidence="1">Cell inner membrane</location>
    </subcellularLocation>
</comment>
<evidence type="ECO:0000256" key="3">
    <source>
        <dbReference type="ARBA" id="ARBA00022519"/>
    </source>
</evidence>
<evidence type="ECO:0000256" key="4">
    <source>
        <dbReference type="ARBA" id="ARBA00022679"/>
    </source>
</evidence>
<dbReference type="GO" id="GO:0005886">
    <property type="term" value="C:plasma membrane"/>
    <property type="evidence" value="ECO:0007669"/>
    <property type="project" value="UniProtKB-SubCell"/>
</dbReference>
<evidence type="ECO:0000313" key="8">
    <source>
        <dbReference type="Proteomes" id="UP000054301"/>
    </source>
</evidence>
<proteinExistence type="predicted"/>
<dbReference type="CDD" id="cd07984">
    <property type="entry name" value="LPLAT_LABLAT-like"/>
    <property type="match status" value="1"/>
</dbReference>
<dbReference type="Pfam" id="PF03279">
    <property type="entry name" value="Lip_A_acyltrans"/>
    <property type="match status" value="1"/>
</dbReference>
<dbReference type="AlphaFoldDB" id="A0AA40PPV2"/>
<dbReference type="EMBL" id="LFRH01000005">
    <property type="protein sequence ID" value="KTF28461.1"/>
    <property type="molecule type" value="Genomic_DNA"/>
</dbReference>
<dbReference type="Proteomes" id="UP000054301">
    <property type="component" value="Unassembled WGS sequence"/>
</dbReference>
<evidence type="ECO:0000256" key="2">
    <source>
        <dbReference type="ARBA" id="ARBA00022475"/>
    </source>
</evidence>
<dbReference type="GO" id="GO:0009247">
    <property type="term" value="P:glycolipid biosynthetic process"/>
    <property type="evidence" value="ECO:0007669"/>
    <property type="project" value="UniProtKB-ARBA"/>
</dbReference>
<protein>
    <submittedName>
        <fullName evidence="7">Bacterial lipid A biosynthesis acyltransferase family protein</fullName>
    </submittedName>
</protein>
<accession>A0AA40PPV2</accession>
<sequence length="464" mass="53202">MVYRLEVNRFIMWHVFRKVTQYLLEAPVYYSALGLMALLKCLPKRLLFPLSRLAGSIAFYCIPDYRKTALTNLALAFPRKTFQERRSLAKQSLQHLMLTGLELLTMEKIVKKIEKIITIAQDPKNPPEGFLPEEVLSPEEIKETFQQLDQQQGVILFCGHQANWELPFLYITKDYPGLALAKSIKNQKLNKKIFSLREIYKGKIVGPKQGIHHAIKTLKQGHLVGIVGDQALLMSSYSYPLFGECAFTTTSPALLAYKTGAPVLAISVYRRSQDYLVIPSKKFYADKSLPMKEATSQLMDKLMGFLEKGIACKPEQWLWVHKRWKRKLSPQLKKKYRYSHILVIVSGTLLYKYHSFLSSLGQKFSGASLTLAVFTPNIHKICIDSSLSCYKILPLKSYHDLLEVPNSFVAVFDLKNCPKSMHKHFKKTGSLHTYTENSLKEQLPNQEDSLEVSLERFFKKSHAN</sequence>